<evidence type="ECO:0000313" key="2">
    <source>
        <dbReference type="EMBL" id="VXC01519.1"/>
    </source>
</evidence>
<organism evidence="2 3">
    <name type="scientific">Bacillus altitudinis</name>
    <dbReference type="NCBI Taxonomy" id="293387"/>
    <lineage>
        <taxon>Bacteria</taxon>
        <taxon>Bacillati</taxon>
        <taxon>Bacillota</taxon>
        <taxon>Bacilli</taxon>
        <taxon>Bacillales</taxon>
        <taxon>Bacillaceae</taxon>
        <taxon>Bacillus</taxon>
    </lineage>
</organism>
<reference evidence="2 3" key="1">
    <citation type="submission" date="2019-10" db="EMBL/GenBank/DDBJ databases">
        <authorList>
            <person name="Karimi E."/>
        </authorList>
    </citation>
    <scope>NUCLEOTIDE SEQUENCE [LARGE SCALE GENOMIC DNA]</scope>
    <source>
        <strain evidence="2">Bacillus sp. 348</strain>
    </source>
</reference>
<dbReference type="AlphaFoldDB" id="A0A653V5W1"/>
<dbReference type="InterPro" id="IPR011646">
    <property type="entry name" value="KAP_P-loop"/>
</dbReference>
<dbReference type="InterPro" id="IPR027417">
    <property type="entry name" value="P-loop_NTPase"/>
</dbReference>
<proteinExistence type="predicted"/>
<sequence>MTLNDSIKKWNEFSEEADFQDNLIQSETDIRCKIIDNLLTKVLFWKERNIQREPKIKAGFIDYFCKTENNNFVLEAKSNKVDFNLPKHSKLQRYSSSAIKKTKPDLWNAIDQARAYAKEKESSLCVISNGLNLIFCTTYPADRAYDTLALSGVDAFNKNFHHIYELISPYKNGFNNIEEILELKVYRQAPLFRKSIADEAYRNDNVGNNPLSAPLTTILTTYFSDISHDKQLLKQLYCNNVKLDSYGNDLKNFIKGRIPLLGLPFESNHSLEVSDESAGGFHNDIFRRMQEKKHLKQGHVFVLFGNLGAGKSTFIHRFYNHFLKGYTSKIVWCQVDFRSFYNTDEDIQKKIEDKILQDLEKSLEDIDQIDIYDYDFLVDLYKSDIDKKTRGAWKYLTDDTKNENISKLIDELQNDRKAHIEKIISYLVEKDYELFLVLDNLDQQTTEVQEKASFYGLAKSTELRITTILSLRDETYWSMKTKPPMDAYGNITAYQIVPPSVREVLMKRINYVKEITGNEEVHFDFYNVSVRLKYKDLLNLLSQTLRREEVEDLLVYLSSGNLRYSLELFRDIVTSGHSKLVQLLNYKYEEEKPQNQTIPFNRLVRSVGLSTGLYYDTHKSKLLNLFQSNTFDGFGSHFINIRILDILMSYKDKQIRLGTVKGFVPLEDILKDLSIYCNNMDSLKALLSPMLERHIIESDIGARRMGEDNFLDKISLVRIAPPAQFHLETLLKSHEYLEMILYDTKFEDEDVFNKIYSNFKIINHKNTDFKLKWDLRFKSVELFLKYLKDREDEDFNYLGEDHKHKFKKISSELISNYSETKRKIMSTNSLQAAKKQQSFAVK</sequence>
<accession>A0A653V5W1</accession>
<dbReference type="SUPFAM" id="SSF52540">
    <property type="entry name" value="P-loop containing nucleoside triphosphate hydrolases"/>
    <property type="match status" value="1"/>
</dbReference>
<protein>
    <recommendedName>
        <fullName evidence="1">KAP NTPase domain-containing protein</fullName>
    </recommendedName>
</protein>
<evidence type="ECO:0000313" key="3">
    <source>
        <dbReference type="Proteomes" id="UP000433089"/>
    </source>
</evidence>
<evidence type="ECO:0000259" key="1">
    <source>
        <dbReference type="Pfam" id="PF07693"/>
    </source>
</evidence>
<feature type="domain" description="KAP NTPase" evidence="1">
    <location>
        <begin position="294"/>
        <end position="447"/>
    </location>
</feature>
<dbReference type="RefSeq" id="WP_061409277.1">
    <property type="nucleotide sequence ID" value="NZ_JARLXD010000022.1"/>
</dbReference>
<name>A0A653V5W1_BACAB</name>
<dbReference type="Gene3D" id="3.40.50.300">
    <property type="entry name" value="P-loop containing nucleotide triphosphate hydrolases"/>
    <property type="match status" value="1"/>
</dbReference>
<dbReference type="Proteomes" id="UP000433089">
    <property type="component" value="Unassembled WGS sequence"/>
</dbReference>
<dbReference type="EMBL" id="CABWLH010000010">
    <property type="protein sequence ID" value="VXC01519.1"/>
    <property type="molecule type" value="Genomic_DNA"/>
</dbReference>
<dbReference type="Pfam" id="PF07693">
    <property type="entry name" value="KAP_NTPase"/>
    <property type="match status" value="1"/>
</dbReference>
<gene>
    <name evidence="2" type="ORF">BACI348_50049</name>
</gene>